<feature type="domain" description="Methyltransferase type 11" evidence="1">
    <location>
        <begin position="30"/>
        <end position="123"/>
    </location>
</feature>
<comment type="caution">
    <text evidence="2">The sequence shown here is derived from an EMBL/GenBank/DDBJ whole genome shotgun (WGS) entry which is preliminary data.</text>
</comment>
<dbReference type="GO" id="GO:0008168">
    <property type="term" value="F:methyltransferase activity"/>
    <property type="evidence" value="ECO:0007669"/>
    <property type="project" value="UniProtKB-KW"/>
</dbReference>
<dbReference type="InterPro" id="IPR050508">
    <property type="entry name" value="Methyltransf_Superfamily"/>
</dbReference>
<name>A0ABS1VZB1_9ACTN</name>
<dbReference type="Proteomes" id="UP000598996">
    <property type="component" value="Unassembled WGS sequence"/>
</dbReference>
<dbReference type="PANTHER" id="PTHR42912">
    <property type="entry name" value="METHYLTRANSFERASE"/>
    <property type="match status" value="1"/>
</dbReference>
<evidence type="ECO:0000313" key="2">
    <source>
        <dbReference type="EMBL" id="MBL7259831.1"/>
    </source>
</evidence>
<protein>
    <submittedName>
        <fullName evidence="2">Methyltransferase domain-containing protein</fullName>
    </submittedName>
</protein>
<dbReference type="EMBL" id="JAENHO010000012">
    <property type="protein sequence ID" value="MBL7259831.1"/>
    <property type="molecule type" value="Genomic_DNA"/>
</dbReference>
<accession>A0ABS1VZB1</accession>
<proteinExistence type="predicted"/>
<organism evidence="2 3">
    <name type="scientific">Paractinoplanes lichenicola</name>
    <dbReference type="NCBI Taxonomy" id="2802976"/>
    <lineage>
        <taxon>Bacteria</taxon>
        <taxon>Bacillati</taxon>
        <taxon>Actinomycetota</taxon>
        <taxon>Actinomycetes</taxon>
        <taxon>Micromonosporales</taxon>
        <taxon>Micromonosporaceae</taxon>
        <taxon>Paractinoplanes</taxon>
    </lineage>
</organism>
<keyword evidence="3" id="KW-1185">Reference proteome</keyword>
<dbReference type="CDD" id="cd02440">
    <property type="entry name" value="AdoMet_MTases"/>
    <property type="match status" value="1"/>
</dbReference>
<dbReference type="InterPro" id="IPR013216">
    <property type="entry name" value="Methyltransf_11"/>
</dbReference>
<reference evidence="2 3" key="1">
    <citation type="submission" date="2021-01" db="EMBL/GenBank/DDBJ databases">
        <title>Actinoplanes sp. nov. LDG1-01 isolated from lichen.</title>
        <authorList>
            <person name="Saeng-In P."/>
            <person name="Phongsopitanun W."/>
            <person name="Kanchanasin P."/>
            <person name="Yuki M."/>
            <person name="Kudo T."/>
            <person name="Ohkuma M."/>
            <person name="Tanasupawat S."/>
        </authorList>
    </citation>
    <scope>NUCLEOTIDE SEQUENCE [LARGE SCALE GENOMIC DNA]</scope>
    <source>
        <strain evidence="2 3">LDG1-01</strain>
    </source>
</reference>
<evidence type="ECO:0000313" key="3">
    <source>
        <dbReference type="Proteomes" id="UP000598996"/>
    </source>
</evidence>
<dbReference type="SUPFAM" id="SSF53335">
    <property type="entry name" value="S-adenosyl-L-methionine-dependent methyltransferases"/>
    <property type="match status" value="1"/>
</dbReference>
<gene>
    <name evidence="2" type="ORF">JKJ07_36480</name>
</gene>
<keyword evidence="2" id="KW-0808">Transferase</keyword>
<dbReference type="GO" id="GO:0032259">
    <property type="term" value="P:methylation"/>
    <property type="evidence" value="ECO:0007669"/>
    <property type="project" value="UniProtKB-KW"/>
</dbReference>
<evidence type="ECO:0000259" key="1">
    <source>
        <dbReference type="Pfam" id="PF08241"/>
    </source>
</evidence>
<dbReference type="Pfam" id="PF08241">
    <property type="entry name" value="Methyltransf_11"/>
    <property type="match status" value="1"/>
</dbReference>
<dbReference type="Gene3D" id="3.40.50.150">
    <property type="entry name" value="Vaccinia Virus protein VP39"/>
    <property type="match status" value="1"/>
</dbReference>
<keyword evidence="2" id="KW-0489">Methyltransferase</keyword>
<dbReference type="InterPro" id="IPR029063">
    <property type="entry name" value="SAM-dependent_MTases_sf"/>
</dbReference>
<sequence>MDDAAATAVGRDYKRRLLQLLDVRAGHSVVDLGCGPGTDLGALVTASGADGNVIGVDRDLGMLAEAGRRHPGVRLQEGNLTALPLADGSVDRARVDRVLQHVDSPDQAVNEAARILKTGGLLAAAEPDWDTLAVADEDLETSRGFARYSAGRVRNPALGRDLVRLCTTAGLTVRSVEAIAVLFRDFGTADRILGLTRNSERAIADGELSPTYGKAWLRRLEAGPVVAGFTLYLVVAAKPARGGET</sequence>